<evidence type="ECO:0000313" key="3">
    <source>
        <dbReference type="EMBL" id="MBW4564377.1"/>
    </source>
</evidence>
<proteinExistence type="predicted"/>
<dbReference type="CDD" id="cd04301">
    <property type="entry name" value="NAT_SF"/>
    <property type="match status" value="1"/>
</dbReference>
<dbReference type="InterPro" id="IPR000182">
    <property type="entry name" value="GNAT_dom"/>
</dbReference>
<dbReference type="InterPro" id="IPR016181">
    <property type="entry name" value="Acyl_CoA_acyltransferase"/>
</dbReference>
<name>A0A951UI58_9NOST</name>
<dbReference type="GO" id="GO:0008080">
    <property type="term" value="F:N-acetyltransferase activity"/>
    <property type="evidence" value="ECO:0007669"/>
    <property type="project" value="InterPro"/>
</dbReference>
<reference evidence="3" key="2">
    <citation type="journal article" date="2022" name="Microbiol. Resour. Announc.">
        <title>Metagenome Sequencing to Explore Phylogenomics of Terrestrial Cyanobacteria.</title>
        <authorList>
            <person name="Ward R.D."/>
            <person name="Stajich J.E."/>
            <person name="Johansen J.R."/>
            <person name="Huntemann M."/>
            <person name="Clum A."/>
            <person name="Foster B."/>
            <person name="Foster B."/>
            <person name="Roux S."/>
            <person name="Palaniappan K."/>
            <person name="Varghese N."/>
            <person name="Mukherjee S."/>
            <person name="Reddy T.B.K."/>
            <person name="Daum C."/>
            <person name="Copeland A."/>
            <person name="Chen I.A."/>
            <person name="Ivanova N.N."/>
            <person name="Kyrpides N.C."/>
            <person name="Shapiro N."/>
            <person name="Eloe-Fadrosh E.A."/>
            <person name="Pietrasiak N."/>
        </authorList>
    </citation>
    <scope>NUCLEOTIDE SEQUENCE</scope>
    <source>
        <strain evidence="3">JT2-VF2</strain>
    </source>
</reference>
<dbReference type="Gene3D" id="3.40.630.30">
    <property type="match status" value="1"/>
</dbReference>
<evidence type="ECO:0000313" key="4">
    <source>
        <dbReference type="Proteomes" id="UP000715781"/>
    </source>
</evidence>
<evidence type="ECO:0000259" key="2">
    <source>
        <dbReference type="PROSITE" id="PS51186"/>
    </source>
</evidence>
<dbReference type="AlphaFoldDB" id="A0A951UI58"/>
<organism evidence="3 4">
    <name type="scientific">Mojavia pulchra JT2-VF2</name>
    <dbReference type="NCBI Taxonomy" id="287848"/>
    <lineage>
        <taxon>Bacteria</taxon>
        <taxon>Bacillati</taxon>
        <taxon>Cyanobacteriota</taxon>
        <taxon>Cyanophyceae</taxon>
        <taxon>Nostocales</taxon>
        <taxon>Nostocaceae</taxon>
    </lineage>
</organism>
<dbReference type="PANTHER" id="PTHR13947:SF37">
    <property type="entry name" value="LD18367P"/>
    <property type="match status" value="1"/>
</dbReference>
<protein>
    <submittedName>
        <fullName evidence="3">GNAT family N-acetyltransferase</fullName>
    </submittedName>
</protein>
<dbReference type="EMBL" id="JAHHHN010000021">
    <property type="protein sequence ID" value="MBW4564377.1"/>
    <property type="molecule type" value="Genomic_DNA"/>
</dbReference>
<comment type="caution">
    <text evidence="3">The sequence shown here is derived from an EMBL/GenBank/DDBJ whole genome shotgun (WGS) entry which is preliminary data.</text>
</comment>
<accession>A0A951UI58</accession>
<gene>
    <name evidence="3" type="ORF">KME32_25195</name>
</gene>
<dbReference type="PANTHER" id="PTHR13947">
    <property type="entry name" value="GNAT FAMILY N-ACETYLTRANSFERASE"/>
    <property type="match status" value="1"/>
</dbReference>
<sequence>MREYYQDFLIRNWEKSDRTSVAQIISYVLSEYGLSWEPNGADRDVLQVEEFYLASGGEFWVIEHQSQIVGTGAYYPVNRGQKAVEIRKMYLLPSIRGLGLGKYLLQQLEAAIASRGFQEIWIETASILVEAVKLYESKGYKPATGIETTRCDRVYVKFLK</sequence>
<dbReference type="Pfam" id="PF00583">
    <property type="entry name" value="Acetyltransf_1"/>
    <property type="match status" value="1"/>
</dbReference>
<dbReference type="Proteomes" id="UP000715781">
    <property type="component" value="Unassembled WGS sequence"/>
</dbReference>
<reference evidence="3" key="1">
    <citation type="submission" date="2021-05" db="EMBL/GenBank/DDBJ databases">
        <authorList>
            <person name="Pietrasiak N."/>
            <person name="Ward R."/>
            <person name="Stajich J.E."/>
            <person name="Kurbessoian T."/>
        </authorList>
    </citation>
    <scope>NUCLEOTIDE SEQUENCE</scope>
    <source>
        <strain evidence="3">JT2-VF2</strain>
    </source>
</reference>
<keyword evidence="1" id="KW-0808">Transferase</keyword>
<dbReference type="SUPFAM" id="SSF55729">
    <property type="entry name" value="Acyl-CoA N-acyltransferases (Nat)"/>
    <property type="match status" value="1"/>
</dbReference>
<evidence type="ECO:0000256" key="1">
    <source>
        <dbReference type="ARBA" id="ARBA00022679"/>
    </source>
</evidence>
<feature type="domain" description="N-acetyltransferase" evidence="2">
    <location>
        <begin position="8"/>
        <end position="160"/>
    </location>
</feature>
<dbReference type="PROSITE" id="PS51186">
    <property type="entry name" value="GNAT"/>
    <property type="match status" value="1"/>
</dbReference>
<dbReference type="InterPro" id="IPR050769">
    <property type="entry name" value="NAT_camello-type"/>
</dbReference>